<keyword evidence="3 4" id="KW-0732">Signal</keyword>
<evidence type="ECO:0000313" key="6">
    <source>
        <dbReference type="EMBL" id="RBP38373.1"/>
    </source>
</evidence>
<feature type="signal peptide" evidence="4">
    <location>
        <begin position="1"/>
        <end position="21"/>
    </location>
</feature>
<dbReference type="PANTHER" id="PTHR30024:SF47">
    <property type="entry name" value="TAURINE-BINDING PERIPLASMIC PROTEIN"/>
    <property type="match status" value="1"/>
</dbReference>
<dbReference type="AlphaFoldDB" id="A0A366H849"/>
<dbReference type="InterPro" id="IPR001638">
    <property type="entry name" value="Solute-binding_3/MltF_N"/>
</dbReference>
<sequence>MRSFFRFFLAFLVMLAGSANAASTSKPLEVIVFPGGFNWPIWVAQDKGFFADNHVSINVTPTPSSSFQLSGLIDGKFDIAMTAFDNLVAYREGQGETDKVGPDLVAVMGADRGFLKLVSVPEVKAIADLRGKTVSVDARNTGYAAVLFEMLDRAGLREPDYTVVRAGGVLQRFKELLEKKQAATMLISPFEVPAQAQGFHVLGVASEMFGAYQGLVAGARQSWAQQNRDRLEGYIRAYVQAVEWLYDPANRQEALSIFVKHMPNTTDQAAQAIYGILLDPKTGMQRKAAIELPGMEQVLKLRSKWGQPRRELTDPLKYYDASFYDAALKH</sequence>
<proteinExistence type="inferred from homology"/>
<evidence type="ECO:0000256" key="2">
    <source>
        <dbReference type="ARBA" id="ARBA00010742"/>
    </source>
</evidence>
<dbReference type="Pfam" id="PF09084">
    <property type="entry name" value="NMT1"/>
    <property type="match status" value="1"/>
</dbReference>
<dbReference type="EMBL" id="QNRQ01000007">
    <property type="protein sequence ID" value="RBP38373.1"/>
    <property type="molecule type" value="Genomic_DNA"/>
</dbReference>
<protein>
    <submittedName>
        <fullName evidence="6">ABC-type nitrate/sulfonate/bicarbonate transport system substrate-binding protein</fullName>
    </submittedName>
</protein>
<dbReference type="PANTHER" id="PTHR30024">
    <property type="entry name" value="ALIPHATIC SULFONATES-BINDING PROTEIN-RELATED"/>
    <property type="match status" value="1"/>
</dbReference>
<evidence type="ECO:0000256" key="3">
    <source>
        <dbReference type="ARBA" id="ARBA00022729"/>
    </source>
</evidence>
<dbReference type="OrthoDB" id="6545503at2"/>
<evidence type="ECO:0000313" key="7">
    <source>
        <dbReference type="Proteomes" id="UP000253628"/>
    </source>
</evidence>
<accession>A0A366H849</accession>
<reference evidence="6 7" key="1">
    <citation type="submission" date="2018-06" db="EMBL/GenBank/DDBJ databases">
        <title>Genomic Encyclopedia of Type Strains, Phase IV (KMG-IV): sequencing the most valuable type-strain genomes for metagenomic binning, comparative biology and taxonomic classification.</title>
        <authorList>
            <person name="Goeker M."/>
        </authorList>
    </citation>
    <scope>NUCLEOTIDE SEQUENCE [LARGE SCALE GENOMIC DNA]</scope>
    <source>
        <strain evidence="6 7">DSM 25520</strain>
    </source>
</reference>
<gene>
    <name evidence="6" type="ORF">DFR37_107137</name>
</gene>
<keyword evidence="7" id="KW-1185">Reference proteome</keyword>
<feature type="chain" id="PRO_5016977034" evidence="4">
    <location>
        <begin position="22"/>
        <end position="330"/>
    </location>
</feature>
<evidence type="ECO:0000256" key="4">
    <source>
        <dbReference type="SAM" id="SignalP"/>
    </source>
</evidence>
<comment type="similarity">
    <text evidence="2">Belongs to the bacterial solute-binding protein SsuA/TauA family.</text>
</comment>
<dbReference type="InterPro" id="IPR015168">
    <property type="entry name" value="SsuA/THI5"/>
</dbReference>
<name>A0A366H849_9BURK</name>
<dbReference type="RefSeq" id="WP_113933928.1">
    <property type="nucleotide sequence ID" value="NZ_JACCEU010000008.1"/>
</dbReference>
<dbReference type="GO" id="GO:0042918">
    <property type="term" value="P:alkanesulfonate transmembrane transport"/>
    <property type="evidence" value="ECO:0007669"/>
    <property type="project" value="TreeGrafter"/>
</dbReference>
<dbReference type="Proteomes" id="UP000253628">
    <property type="component" value="Unassembled WGS sequence"/>
</dbReference>
<feature type="domain" description="Solute-binding protein family 3/N-terminal" evidence="5">
    <location>
        <begin position="38"/>
        <end position="248"/>
    </location>
</feature>
<dbReference type="SMART" id="SM00062">
    <property type="entry name" value="PBPb"/>
    <property type="match status" value="1"/>
</dbReference>
<organism evidence="6 7">
    <name type="scientific">Eoetvoesiella caeni</name>
    <dbReference type="NCBI Taxonomy" id="645616"/>
    <lineage>
        <taxon>Bacteria</taxon>
        <taxon>Pseudomonadati</taxon>
        <taxon>Pseudomonadota</taxon>
        <taxon>Betaproteobacteria</taxon>
        <taxon>Burkholderiales</taxon>
        <taxon>Alcaligenaceae</taxon>
        <taxon>Eoetvoesiella</taxon>
    </lineage>
</organism>
<dbReference type="Gene3D" id="3.40.190.10">
    <property type="entry name" value="Periplasmic binding protein-like II"/>
    <property type="match status" value="2"/>
</dbReference>
<evidence type="ECO:0000259" key="5">
    <source>
        <dbReference type="SMART" id="SM00062"/>
    </source>
</evidence>
<dbReference type="SUPFAM" id="SSF53850">
    <property type="entry name" value="Periplasmic binding protein-like II"/>
    <property type="match status" value="1"/>
</dbReference>
<evidence type="ECO:0000256" key="1">
    <source>
        <dbReference type="ARBA" id="ARBA00004418"/>
    </source>
</evidence>
<comment type="subcellular location">
    <subcellularLocation>
        <location evidence="1">Periplasm</location>
    </subcellularLocation>
</comment>
<comment type="caution">
    <text evidence="6">The sequence shown here is derived from an EMBL/GenBank/DDBJ whole genome shotgun (WGS) entry which is preliminary data.</text>
</comment>
<dbReference type="GO" id="GO:0042597">
    <property type="term" value="C:periplasmic space"/>
    <property type="evidence" value="ECO:0007669"/>
    <property type="project" value="UniProtKB-SubCell"/>
</dbReference>